<dbReference type="PATRIC" id="fig|997884.3.peg.3574"/>
<sequence>MKDVEKTVGNMIDKQRVTFIGSVDAEGFPNIKAMLQPRKREGISVIYLTTNTSSLRVSQFLRESRSCLYFCDARFFKGIMLKGRVEVLTDHTSKEMIWREGDTMYYKEGVTDPDYCVLKFTAVSGRYYSNFKSENFVIESSTGLSK</sequence>
<keyword evidence="3" id="KW-1185">Reference proteome</keyword>
<dbReference type="InterPro" id="IPR012349">
    <property type="entry name" value="Split_barrel_FMN-bd"/>
</dbReference>
<dbReference type="Gene3D" id="2.30.110.10">
    <property type="entry name" value="Electron Transport, Fmn-binding Protein, Chain A"/>
    <property type="match status" value="1"/>
</dbReference>
<evidence type="ECO:0000313" key="3">
    <source>
        <dbReference type="Proteomes" id="UP000003089"/>
    </source>
</evidence>
<dbReference type="InterPro" id="IPR011576">
    <property type="entry name" value="Pyridox_Oxase_N"/>
</dbReference>
<comment type="caution">
    <text evidence="2">The sequence shown here is derived from an EMBL/GenBank/DDBJ whole genome shotgun (WGS) entry which is preliminary data.</text>
</comment>
<dbReference type="HOGENOM" id="CLU_133130_0_0_10"/>
<name>I9RVF6_9BACE</name>
<dbReference type="eggNOG" id="COG3871">
    <property type="taxonomic scope" value="Bacteria"/>
</dbReference>
<dbReference type="EMBL" id="AGXS01000023">
    <property type="protein sequence ID" value="EIY46723.1"/>
    <property type="molecule type" value="Genomic_DNA"/>
</dbReference>
<dbReference type="AlphaFoldDB" id="I9RVF6"/>
<proteinExistence type="predicted"/>
<evidence type="ECO:0000259" key="1">
    <source>
        <dbReference type="Pfam" id="PF01243"/>
    </source>
</evidence>
<dbReference type="SUPFAM" id="SSF50475">
    <property type="entry name" value="FMN-binding split barrel"/>
    <property type="match status" value="1"/>
</dbReference>
<feature type="domain" description="Pyridoxamine 5'-phosphate oxidase N-terminal" evidence="1">
    <location>
        <begin position="10"/>
        <end position="127"/>
    </location>
</feature>
<dbReference type="PANTHER" id="PTHR34818">
    <property type="entry name" value="PROTEIN BLI-3"/>
    <property type="match status" value="1"/>
</dbReference>
<dbReference type="InterPro" id="IPR052917">
    <property type="entry name" value="Stress-Dev_Protein"/>
</dbReference>
<organism evidence="2 3">
    <name type="scientific">Bacteroides nordii CL02T12C05</name>
    <dbReference type="NCBI Taxonomy" id="997884"/>
    <lineage>
        <taxon>Bacteria</taxon>
        <taxon>Pseudomonadati</taxon>
        <taxon>Bacteroidota</taxon>
        <taxon>Bacteroidia</taxon>
        <taxon>Bacteroidales</taxon>
        <taxon>Bacteroidaceae</taxon>
        <taxon>Bacteroides</taxon>
    </lineage>
</organism>
<gene>
    <name evidence="2" type="ORF">HMPREF1068_03491</name>
</gene>
<dbReference type="Proteomes" id="UP000003089">
    <property type="component" value="Unassembled WGS sequence"/>
</dbReference>
<accession>I9RVF6</accession>
<dbReference type="Pfam" id="PF01243">
    <property type="entry name" value="PNPOx_N"/>
    <property type="match status" value="1"/>
</dbReference>
<dbReference type="RefSeq" id="WP_007486748.1">
    <property type="nucleotide sequence ID" value="NZ_JH724315.1"/>
</dbReference>
<protein>
    <recommendedName>
        <fullName evidence="1">Pyridoxamine 5'-phosphate oxidase N-terminal domain-containing protein</fullName>
    </recommendedName>
</protein>
<dbReference type="PANTHER" id="PTHR34818:SF1">
    <property type="entry name" value="PROTEIN BLI-3"/>
    <property type="match status" value="1"/>
</dbReference>
<reference evidence="2 3" key="1">
    <citation type="submission" date="2012-02" db="EMBL/GenBank/DDBJ databases">
        <title>The Genome Sequence of Bacteroides nordii CL02T12C05.</title>
        <authorList>
            <consortium name="The Broad Institute Genome Sequencing Platform"/>
            <person name="Earl A."/>
            <person name="Ward D."/>
            <person name="Feldgarden M."/>
            <person name="Gevers D."/>
            <person name="Zitomersky N.L."/>
            <person name="Coyne M.J."/>
            <person name="Comstock L.E."/>
            <person name="Young S.K."/>
            <person name="Zeng Q."/>
            <person name="Gargeya S."/>
            <person name="Fitzgerald M."/>
            <person name="Haas B."/>
            <person name="Abouelleil A."/>
            <person name="Alvarado L."/>
            <person name="Arachchi H.M."/>
            <person name="Berlin A."/>
            <person name="Chapman S.B."/>
            <person name="Gearin G."/>
            <person name="Goldberg J."/>
            <person name="Griggs A."/>
            <person name="Gujja S."/>
            <person name="Hansen M."/>
            <person name="Heiman D."/>
            <person name="Howarth C."/>
            <person name="Larimer J."/>
            <person name="Lui A."/>
            <person name="MacDonald P.J.P."/>
            <person name="McCowen C."/>
            <person name="Montmayeur A."/>
            <person name="Murphy C."/>
            <person name="Neiman D."/>
            <person name="Pearson M."/>
            <person name="Priest M."/>
            <person name="Roberts A."/>
            <person name="Saif S."/>
            <person name="Shea T."/>
            <person name="Sisk P."/>
            <person name="Stolte C."/>
            <person name="Sykes S."/>
            <person name="Wortman J."/>
            <person name="Nusbaum C."/>
            <person name="Birren B."/>
        </authorList>
    </citation>
    <scope>NUCLEOTIDE SEQUENCE [LARGE SCALE GENOMIC DNA]</scope>
    <source>
        <strain evidence="2 3">CL02T12C05</strain>
    </source>
</reference>
<dbReference type="STRING" id="997884.HMPREF1068_03491"/>
<evidence type="ECO:0000313" key="2">
    <source>
        <dbReference type="EMBL" id="EIY46723.1"/>
    </source>
</evidence>